<keyword evidence="4" id="KW-1185">Reference proteome</keyword>
<evidence type="ECO:0000256" key="1">
    <source>
        <dbReference type="SAM" id="MobiDB-lite"/>
    </source>
</evidence>
<feature type="domain" description="Arabidopsis retrotransposon Orf1 C-terminal" evidence="2">
    <location>
        <begin position="407"/>
        <end position="671"/>
    </location>
</feature>
<dbReference type="Proteomes" id="UP000467841">
    <property type="component" value="Unassembled WGS sequence"/>
</dbReference>
<accession>A0A6D2JLM8</accession>
<gene>
    <name evidence="3" type="ORF">MERR_LOCUS27921</name>
</gene>
<evidence type="ECO:0000313" key="4">
    <source>
        <dbReference type="Proteomes" id="UP000467841"/>
    </source>
</evidence>
<evidence type="ECO:0000259" key="2">
    <source>
        <dbReference type="Pfam" id="PF03078"/>
    </source>
</evidence>
<protein>
    <recommendedName>
        <fullName evidence="2">Arabidopsis retrotransposon Orf1 C-terminal domain-containing protein</fullName>
    </recommendedName>
</protein>
<feature type="compositionally biased region" description="Basic and acidic residues" evidence="1">
    <location>
        <begin position="360"/>
        <end position="369"/>
    </location>
</feature>
<feature type="region of interest" description="Disordered" evidence="1">
    <location>
        <begin position="58"/>
        <end position="124"/>
    </location>
</feature>
<comment type="caution">
    <text evidence="3">The sequence shown here is derived from an EMBL/GenBank/DDBJ whole genome shotgun (WGS) entry which is preliminary data.</text>
</comment>
<dbReference type="Pfam" id="PF03078">
    <property type="entry name" value="ATHILA"/>
    <property type="match status" value="1"/>
</dbReference>
<organism evidence="3 4">
    <name type="scientific">Microthlaspi erraticum</name>
    <dbReference type="NCBI Taxonomy" id="1685480"/>
    <lineage>
        <taxon>Eukaryota</taxon>
        <taxon>Viridiplantae</taxon>
        <taxon>Streptophyta</taxon>
        <taxon>Embryophyta</taxon>
        <taxon>Tracheophyta</taxon>
        <taxon>Spermatophyta</taxon>
        <taxon>Magnoliopsida</taxon>
        <taxon>eudicotyledons</taxon>
        <taxon>Gunneridae</taxon>
        <taxon>Pentapetalae</taxon>
        <taxon>rosids</taxon>
        <taxon>malvids</taxon>
        <taxon>Brassicales</taxon>
        <taxon>Brassicaceae</taxon>
        <taxon>Coluteocarpeae</taxon>
        <taxon>Microthlaspi</taxon>
    </lineage>
</organism>
<dbReference type="InterPro" id="IPR004312">
    <property type="entry name" value="ATHILA_Orf1_C"/>
</dbReference>
<dbReference type="EMBL" id="CACVBM020001232">
    <property type="protein sequence ID" value="CAA7040686.1"/>
    <property type="molecule type" value="Genomic_DNA"/>
</dbReference>
<reference evidence="3" key="1">
    <citation type="submission" date="2020-01" db="EMBL/GenBank/DDBJ databases">
        <authorList>
            <person name="Mishra B."/>
        </authorList>
    </citation>
    <scope>NUCLEOTIDE SEQUENCE [LARGE SCALE GENOMIC DNA]</scope>
</reference>
<dbReference type="AlphaFoldDB" id="A0A6D2JLM8"/>
<feature type="region of interest" description="Disordered" evidence="1">
    <location>
        <begin position="263"/>
        <end position="282"/>
    </location>
</feature>
<feature type="region of interest" description="Disordered" evidence="1">
    <location>
        <begin position="302"/>
        <end position="369"/>
    </location>
</feature>
<feature type="compositionally biased region" description="Basic residues" evidence="1">
    <location>
        <begin position="112"/>
        <end position="123"/>
    </location>
</feature>
<proteinExistence type="predicted"/>
<name>A0A6D2JLM8_9BRAS</name>
<sequence>MRESSHRPLIFGTPFLSTVGAIFDFPNQRISFNKVNKGMFFPMCSTKNSFVDMVQEEKATLKPPQEGETEETIKEDPIPKPKQLAKQARSKTKAPTPKPPKGSTKIEDEAKPRRKVRKPRSGRNMKLLFPKELIDENLEGFKEKVTRTLKLFPKAVVPRDIHGEIVYPAVNHPPDTHCKEKRLGGSKMPLDRRRKRCENTIRAKTLAADAQRILAEQFSIWPTVRSSREGIAVLGRISLARQKTFAPRTNRERRPRSAEILYRNGPTVPVDPGNNARPRPKFSRQTIWPTKSLDRDKIHRPSAQNFSRPRYTMAKTKGNESMKKKKNPFMEPPKKQIKLGSSSSNARAAIPTSPHSIDASQEHVESPRRGEDDWALVTFVGEQNQDPRKCKKAMEKVNIEPCVKMDTQTLDLLKIRDDVTWYIRKLGLSKLFKLECSEYSQLTKEFLSTVALAFPNHNGDQPAGDGLLLFKIGDANGRISISALCQLFGLPNETAHDFKENSKRKQAAFADWTHFANEPFLPSRSKVSRITHPAIRYVHRLISTTFQCKQEANKVTTDEFYILTTPFIKHEYKANLGLLLAKTFINVRKLAKDLEGNKKLCVRFGRLITAIVLHVGIDIPNYEPLPKPTPLDLHALQHIHFLNRWTKDPTRFCYEFPIGPANTSLVLLPHETSQAYAQELSLSSPMRKSSMFHQVRNHHSPCSPIAHFSMQSRLNAASKNAMFSLLAWAHKL</sequence>
<evidence type="ECO:0000313" key="3">
    <source>
        <dbReference type="EMBL" id="CAA7040686.1"/>
    </source>
</evidence>